<dbReference type="RefSeq" id="WP_137483829.1">
    <property type="nucleotide sequence ID" value="NZ_SZZP01000044.1"/>
</dbReference>
<reference evidence="2 3" key="1">
    <citation type="submission" date="2019-05" db="EMBL/GenBank/DDBJ databases">
        <title>Draft Genome of Bradyrhizobium elkanii strain SEMIA 938, Used in Commercial Inoculants for Lupinus spp. in Brazil.</title>
        <authorList>
            <person name="Hungria M."/>
            <person name="Delamuta J.R.M."/>
            <person name="Ribeiro R.A."/>
            <person name="Nogueira M.A."/>
        </authorList>
    </citation>
    <scope>NUCLEOTIDE SEQUENCE [LARGE SCALE GENOMIC DNA]</scope>
    <source>
        <strain evidence="2 3">Semia 938</strain>
    </source>
</reference>
<keyword evidence="1" id="KW-1133">Transmembrane helix</keyword>
<feature type="transmembrane region" description="Helical" evidence="1">
    <location>
        <begin position="49"/>
        <end position="67"/>
    </location>
</feature>
<keyword evidence="1" id="KW-0812">Transmembrane</keyword>
<evidence type="ECO:0000313" key="3">
    <source>
        <dbReference type="Proteomes" id="UP000305095"/>
    </source>
</evidence>
<comment type="caution">
    <text evidence="2">The sequence shown here is derived from an EMBL/GenBank/DDBJ whole genome shotgun (WGS) entry which is preliminary data.</text>
</comment>
<accession>A0A4V6CV34</accession>
<dbReference type="Proteomes" id="UP000305095">
    <property type="component" value="Unassembled WGS sequence"/>
</dbReference>
<organism evidence="2 3">
    <name type="scientific">Bradyrhizobium elkanii</name>
    <dbReference type="NCBI Taxonomy" id="29448"/>
    <lineage>
        <taxon>Bacteria</taxon>
        <taxon>Pseudomonadati</taxon>
        <taxon>Pseudomonadota</taxon>
        <taxon>Alphaproteobacteria</taxon>
        <taxon>Hyphomicrobiales</taxon>
        <taxon>Nitrobacteraceae</taxon>
        <taxon>Bradyrhizobium</taxon>
    </lineage>
</organism>
<dbReference type="EMBL" id="SZZP01000044">
    <property type="protein sequence ID" value="TKV71655.1"/>
    <property type="molecule type" value="Genomic_DNA"/>
</dbReference>
<protein>
    <submittedName>
        <fullName evidence="2">Uncharacterized protein</fullName>
    </submittedName>
</protein>
<evidence type="ECO:0000313" key="2">
    <source>
        <dbReference type="EMBL" id="TKV71655.1"/>
    </source>
</evidence>
<proteinExistence type="predicted"/>
<name>A0A4V6CV34_BRAEL</name>
<sequence>MNFTDEQRKTLVRPANNDLIIRPLLKREPQCGRSPQLQRAERIRMSRKVFPIAIAVLLNLSIVPAFAGDDLPNYPVETWCSRVSSISGTKSEMLYGGCIDQEQAAYDSLKKNWSTLPRQTKEWCDRVARTTGGGSYMLLNGCVDQESAAKQQNSTRRFQR</sequence>
<evidence type="ECO:0000256" key="1">
    <source>
        <dbReference type="SAM" id="Phobius"/>
    </source>
</evidence>
<dbReference type="AlphaFoldDB" id="A0A4V6CV34"/>
<keyword evidence="1" id="KW-0472">Membrane</keyword>
<gene>
    <name evidence="2" type="ORF">FDV58_39235</name>
</gene>